<keyword evidence="2" id="KW-0229">DNA integration</keyword>
<evidence type="ECO:0000313" key="7">
    <source>
        <dbReference type="Proteomes" id="UP000827092"/>
    </source>
</evidence>
<dbReference type="PANTHER" id="PTHR30461">
    <property type="entry name" value="DNA-INVERTASE FROM LAMBDOID PROPHAGE"/>
    <property type="match status" value="1"/>
</dbReference>
<dbReference type="AlphaFoldDB" id="A0AAV6UJV7"/>
<dbReference type="InterPro" id="IPR006118">
    <property type="entry name" value="Recombinase_CS"/>
</dbReference>
<keyword evidence="7" id="KW-1185">Reference proteome</keyword>
<dbReference type="SUPFAM" id="SSF53041">
    <property type="entry name" value="Resolvase-like"/>
    <property type="match status" value="1"/>
</dbReference>
<evidence type="ECO:0000256" key="1">
    <source>
        <dbReference type="ARBA" id="ARBA00009913"/>
    </source>
</evidence>
<dbReference type="SMART" id="SM00857">
    <property type="entry name" value="Resolvase"/>
    <property type="match status" value="1"/>
</dbReference>
<protein>
    <recommendedName>
        <fullName evidence="5">Resolvase/invertase-type recombinase catalytic domain-containing protein</fullName>
    </recommendedName>
</protein>
<dbReference type="Gene3D" id="3.40.50.1390">
    <property type="entry name" value="Resolvase, N-terminal catalytic domain"/>
    <property type="match status" value="1"/>
</dbReference>
<reference evidence="6 7" key="1">
    <citation type="journal article" date="2022" name="Nat. Ecol. Evol.">
        <title>A masculinizing supergene underlies an exaggerated male reproductive morph in a spider.</title>
        <authorList>
            <person name="Hendrickx F."/>
            <person name="De Corte Z."/>
            <person name="Sonet G."/>
            <person name="Van Belleghem S.M."/>
            <person name="Kostlbacher S."/>
            <person name="Vangestel C."/>
        </authorList>
    </citation>
    <scope>NUCLEOTIDE SEQUENCE [LARGE SCALE GENOMIC DNA]</scope>
    <source>
        <strain evidence="6">W744_W776</strain>
    </source>
</reference>
<dbReference type="Proteomes" id="UP000827092">
    <property type="component" value="Unassembled WGS sequence"/>
</dbReference>
<dbReference type="InterPro" id="IPR006120">
    <property type="entry name" value="Resolvase_HTH_dom"/>
</dbReference>
<dbReference type="EMBL" id="JAFNEN010000403">
    <property type="protein sequence ID" value="KAG8183800.1"/>
    <property type="molecule type" value="Genomic_DNA"/>
</dbReference>
<evidence type="ECO:0000256" key="2">
    <source>
        <dbReference type="ARBA" id="ARBA00022908"/>
    </source>
</evidence>
<organism evidence="6 7">
    <name type="scientific">Oedothorax gibbosus</name>
    <dbReference type="NCBI Taxonomy" id="931172"/>
    <lineage>
        <taxon>Eukaryota</taxon>
        <taxon>Metazoa</taxon>
        <taxon>Ecdysozoa</taxon>
        <taxon>Arthropoda</taxon>
        <taxon>Chelicerata</taxon>
        <taxon>Arachnida</taxon>
        <taxon>Araneae</taxon>
        <taxon>Araneomorphae</taxon>
        <taxon>Entelegynae</taxon>
        <taxon>Araneoidea</taxon>
        <taxon>Linyphiidae</taxon>
        <taxon>Erigoninae</taxon>
        <taxon>Oedothorax</taxon>
    </lineage>
</organism>
<dbReference type="GO" id="GO:0003677">
    <property type="term" value="F:DNA binding"/>
    <property type="evidence" value="ECO:0007669"/>
    <property type="project" value="UniProtKB-KW"/>
</dbReference>
<dbReference type="GO" id="GO:0000150">
    <property type="term" value="F:DNA strand exchange activity"/>
    <property type="evidence" value="ECO:0007669"/>
    <property type="project" value="InterPro"/>
</dbReference>
<name>A0AAV6UJV7_9ARAC</name>
<feature type="domain" description="Resolvase/invertase-type recombinase catalytic" evidence="5">
    <location>
        <begin position="259"/>
        <end position="399"/>
    </location>
</feature>
<evidence type="ECO:0000256" key="3">
    <source>
        <dbReference type="ARBA" id="ARBA00023125"/>
    </source>
</evidence>
<dbReference type="GO" id="GO:0015074">
    <property type="term" value="P:DNA integration"/>
    <property type="evidence" value="ECO:0007669"/>
    <property type="project" value="UniProtKB-KW"/>
</dbReference>
<comment type="similarity">
    <text evidence="1">Belongs to the site-specific recombinase resolvase family.</text>
</comment>
<dbReference type="CDD" id="cd03768">
    <property type="entry name" value="SR_ResInv"/>
    <property type="match status" value="1"/>
</dbReference>
<dbReference type="InterPro" id="IPR006119">
    <property type="entry name" value="Resolv_N"/>
</dbReference>
<dbReference type="PROSITE" id="PS51736">
    <property type="entry name" value="RECOMBINASES_3"/>
    <property type="match status" value="1"/>
</dbReference>
<sequence length="457" mass="51187">MIYKWFSILDVSNRYQGLRSRDSNKYYFFACDDERLDFLENDFLNALSWMKSSAESSGSNYLTKETNEALVLCTKSTVQFIKYLLNNGYHYVLTRNLNSDPIESLFSAIRQMNGGNFALDVRTTILSLEKILKTGMYISSKHSNVGRQEACSNIMLFKNYALTKTAAISNKIPDNIIEILDNLRSNQGTPLASLKLASVAFVAGYMVKLVADNTECSSCETSIATYNCKAPILSLIVSQDRGGLSYPKIDFVQVVATIEKFVIAAIKHLSPNNIVKPLYDEIYKKVLQSHIWKCNEASGSIDDRKDLNNCLKTLRKGDTLVVWKLDRLGRNLKHLVNLVQELHDKGVGLKVLTGQGTNIDTTTPSGKKVFAIFAALAEFERELIRERTIAGLAAARARGKKGGRKLAMNKVQLNLAQAAMESKQTKVNDLCKELGISWTTLYRYLNPDGILRKQGKK</sequence>
<dbReference type="Pfam" id="PF00239">
    <property type="entry name" value="Resolvase"/>
    <property type="match status" value="1"/>
</dbReference>
<comment type="caution">
    <text evidence="6">The sequence shown here is derived from an EMBL/GenBank/DDBJ whole genome shotgun (WGS) entry which is preliminary data.</text>
</comment>
<keyword evidence="3" id="KW-0238">DNA-binding</keyword>
<dbReference type="CDD" id="cd00569">
    <property type="entry name" value="HTH_Hin_like"/>
    <property type="match status" value="1"/>
</dbReference>
<dbReference type="InterPro" id="IPR036162">
    <property type="entry name" value="Resolvase-like_N_sf"/>
</dbReference>
<proteinExistence type="inferred from homology"/>
<dbReference type="PROSITE" id="PS00398">
    <property type="entry name" value="RECOMBINASES_2"/>
    <property type="match status" value="1"/>
</dbReference>
<dbReference type="Pfam" id="PF02796">
    <property type="entry name" value="HTH_7"/>
    <property type="match status" value="1"/>
</dbReference>
<keyword evidence="4" id="KW-0233">DNA recombination</keyword>
<dbReference type="PANTHER" id="PTHR30461:SF2">
    <property type="entry name" value="SERINE RECOMBINASE PINE-RELATED"/>
    <property type="match status" value="1"/>
</dbReference>
<evidence type="ECO:0000259" key="5">
    <source>
        <dbReference type="PROSITE" id="PS51736"/>
    </source>
</evidence>
<gene>
    <name evidence="6" type="ORF">JTE90_027726</name>
</gene>
<evidence type="ECO:0000313" key="6">
    <source>
        <dbReference type="EMBL" id="KAG8183800.1"/>
    </source>
</evidence>
<evidence type="ECO:0000256" key="4">
    <source>
        <dbReference type="ARBA" id="ARBA00023172"/>
    </source>
</evidence>
<accession>A0AAV6UJV7</accession>
<dbReference type="InterPro" id="IPR050639">
    <property type="entry name" value="SSR_resolvase"/>
</dbReference>